<keyword evidence="5" id="KW-1185">Reference proteome</keyword>
<evidence type="ECO:0000256" key="2">
    <source>
        <dbReference type="ARBA" id="ARBA00023315"/>
    </source>
</evidence>
<dbReference type="PROSITE" id="PS51186">
    <property type="entry name" value="GNAT"/>
    <property type="match status" value="1"/>
</dbReference>
<dbReference type="Pfam" id="PF13508">
    <property type="entry name" value="Acetyltransf_7"/>
    <property type="match status" value="1"/>
</dbReference>
<accession>A0ABV6K734</accession>
<dbReference type="RefSeq" id="WP_137645325.1">
    <property type="nucleotide sequence ID" value="NZ_BAABRM010000015.1"/>
</dbReference>
<evidence type="ECO:0000259" key="3">
    <source>
        <dbReference type="PROSITE" id="PS51186"/>
    </source>
</evidence>
<dbReference type="CDD" id="cd04301">
    <property type="entry name" value="NAT_SF"/>
    <property type="match status" value="1"/>
</dbReference>
<feature type="domain" description="N-acetyltransferase" evidence="3">
    <location>
        <begin position="3"/>
        <end position="144"/>
    </location>
</feature>
<keyword evidence="1" id="KW-0808">Transferase</keyword>
<proteinExistence type="predicted"/>
<evidence type="ECO:0000313" key="4">
    <source>
        <dbReference type="EMBL" id="MFC0424080.1"/>
    </source>
</evidence>
<dbReference type="InterPro" id="IPR016181">
    <property type="entry name" value="Acyl_CoA_acyltransferase"/>
</dbReference>
<sequence length="146" mass="16109">MTITFSNDAPNRAAAYALRQAVFVEERAIPAAVEFDDKDTDERLYGVLYLKPALPVATLRLEPQADQTMRFGRVCTRKAYRGRGLGRQLLTAAEKWALASGFTSGRIDGELSAQSFYEQCGYRVTAGPFEEDGASVVILKKTLVKP</sequence>
<reference evidence="4 5" key="1">
    <citation type="submission" date="2024-09" db="EMBL/GenBank/DDBJ databases">
        <authorList>
            <person name="Sun Q."/>
            <person name="Mori K."/>
        </authorList>
    </citation>
    <scope>NUCLEOTIDE SEQUENCE [LARGE SCALE GENOMIC DNA]</scope>
    <source>
        <strain evidence="4 5">TBRC 4575</strain>
    </source>
</reference>
<evidence type="ECO:0000313" key="5">
    <source>
        <dbReference type="Proteomes" id="UP001589855"/>
    </source>
</evidence>
<gene>
    <name evidence="4" type="ORF">ACFFGS_08120</name>
</gene>
<evidence type="ECO:0000256" key="1">
    <source>
        <dbReference type="ARBA" id="ARBA00022679"/>
    </source>
</evidence>
<dbReference type="Proteomes" id="UP001589855">
    <property type="component" value="Unassembled WGS sequence"/>
</dbReference>
<keyword evidence="2" id="KW-0012">Acyltransferase</keyword>
<dbReference type="PANTHER" id="PTHR43877:SF2">
    <property type="entry name" value="AMINOALKYLPHOSPHONATE N-ACETYLTRANSFERASE-RELATED"/>
    <property type="match status" value="1"/>
</dbReference>
<dbReference type="InterPro" id="IPR050832">
    <property type="entry name" value="Bact_Acetyltransf"/>
</dbReference>
<dbReference type="SUPFAM" id="SSF55729">
    <property type="entry name" value="Acyl-CoA N-acyltransferases (Nat)"/>
    <property type="match status" value="1"/>
</dbReference>
<name>A0ABV6K734_9LACO</name>
<organism evidence="4 5">
    <name type="scientific">Lactiplantibacillus plajomi</name>
    <dbReference type="NCBI Taxonomy" id="1457217"/>
    <lineage>
        <taxon>Bacteria</taxon>
        <taxon>Bacillati</taxon>
        <taxon>Bacillota</taxon>
        <taxon>Bacilli</taxon>
        <taxon>Lactobacillales</taxon>
        <taxon>Lactobacillaceae</taxon>
        <taxon>Lactiplantibacillus</taxon>
    </lineage>
</organism>
<dbReference type="EMBL" id="JBHLUK010000066">
    <property type="protein sequence ID" value="MFC0424080.1"/>
    <property type="molecule type" value="Genomic_DNA"/>
</dbReference>
<dbReference type="PANTHER" id="PTHR43877">
    <property type="entry name" value="AMINOALKYLPHOSPHONATE N-ACETYLTRANSFERASE-RELATED-RELATED"/>
    <property type="match status" value="1"/>
</dbReference>
<protein>
    <submittedName>
        <fullName evidence="4">GNAT family N-acetyltransferase</fullName>
    </submittedName>
</protein>
<dbReference type="Gene3D" id="3.40.630.30">
    <property type="match status" value="1"/>
</dbReference>
<comment type="caution">
    <text evidence="4">The sequence shown here is derived from an EMBL/GenBank/DDBJ whole genome shotgun (WGS) entry which is preliminary data.</text>
</comment>
<dbReference type="InterPro" id="IPR000182">
    <property type="entry name" value="GNAT_dom"/>
</dbReference>